<protein>
    <submittedName>
        <fullName evidence="1">Uncharacterized protein</fullName>
    </submittedName>
</protein>
<organism evidence="1 2">
    <name type="scientific">Thermosporothrix hazakensis</name>
    <dbReference type="NCBI Taxonomy" id="644383"/>
    <lineage>
        <taxon>Bacteria</taxon>
        <taxon>Bacillati</taxon>
        <taxon>Chloroflexota</taxon>
        <taxon>Ktedonobacteria</taxon>
        <taxon>Ktedonobacterales</taxon>
        <taxon>Thermosporotrichaceae</taxon>
        <taxon>Thermosporothrix</taxon>
    </lineage>
</organism>
<dbReference type="EMBL" id="QKUF01000015">
    <property type="protein sequence ID" value="PZW26337.1"/>
    <property type="molecule type" value="Genomic_DNA"/>
</dbReference>
<proteinExistence type="predicted"/>
<gene>
    <name evidence="1" type="ORF">EI42_03917</name>
</gene>
<keyword evidence="2" id="KW-1185">Reference proteome</keyword>
<evidence type="ECO:0000313" key="1">
    <source>
        <dbReference type="EMBL" id="PZW26337.1"/>
    </source>
</evidence>
<comment type="caution">
    <text evidence="1">The sequence shown here is derived from an EMBL/GenBank/DDBJ whole genome shotgun (WGS) entry which is preliminary data.</text>
</comment>
<sequence>MYLPYEIPNARVLISVKTYPLPSNKYNELVCTAGFLSDGKWIRIYPIPFRDMPYAQQYNKYHWITLDLVRNARKDFRPESYRPKSGLEAIKIEGKIGTNDSWESRKKYALKEVFTSMDEIIRLAKGEESKSLATLKPKEILDFVIEEQQEREWKEQWLNQLRQYNLFDLDEKGAGKERKVLSKLPYKYYYQFLSKGDKKPRKLMIEDWELGALYWKMFRKTGSEHEANQKVKRKFLDEFCNQKDLYFFLGTTLQYHKIALNPFIIVGLFYPPKATKSNEFSKTTPSYVLDSQTLNQCSLFDEYP</sequence>
<dbReference type="Proteomes" id="UP000248806">
    <property type="component" value="Unassembled WGS sequence"/>
</dbReference>
<name>A0A326U6V6_THEHA</name>
<dbReference type="AlphaFoldDB" id="A0A326U6V6"/>
<dbReference type="RefSeq" id="WP_211326258.1">
    <property type="nucleotide sequence ID" value="NZ_BIFX01000001.1"/>
</dbReference>
<reference evidence="1 2" key="1">
    <citation type="submission" date="2018-06" db="EMBL/GenBank/DDBJ databases">
        <title>Genomic Encyclopedia of Archaeal and Bacterial Type Strains, Phase II (KMG-II): from individual species to whole genera.</title>
        <authorList>
            <person name="Goeker M."/>
        </authorList>
    </citation>
    <scope>NUCLEOTIDE SEQUENCE [LARGE SCALE GENOMIC DNA]</scope>
    <source>
        <strain evidence="1 2">ATCC BAA-1881</strain>
    </source>
</reference>
<accession>A0A326U6V6</accession>
<evidence type="ECO:0000313" key="2">
    <source>
        <dbReference type="Proteomes" id="UP000248806"/>
    </source>
</evidence>